<dbReference type="GO" id="GO:0005524">
    <property type="term" value="F:ATP binding"/>
    <property type="evidence" value="ECO:0007669"/>
    <property type="project" value="InterPro"/>
</dbReference>
<dbReference type="PANTHER" id="PTHR46863">
    <property type="entry name" value="OS09G0572100 PROTEIN"/>
    <property type="match status" value="1"/>
</dbReference>
<dbReference type="EMBL" id="OIVN01003680">
    <property type="protein sequence ID" value="SPD12917.1"/>
    <property type="molecule type" value="Genomic_DNA"/>
</dbReference>
<sequence length="276" mass="30469">MLLDTSMPGNYIYLMYEFVEGASLKDCLQNPKNPNFTVLSNWLKQMQIATDLAHGLDYVHHCTGIWCSGFIHNHIKCSSIIITEETLNAKICHFGTAELCGEIADNNKKNSSTSVEPSSSSSTAKPKEVKLEGKRGYMASEFQLTEIKTQKSDVYAFGVVVLELLSGEEGLKFLFDKGNGGGYKRVSVIDTAREASEESGGGGVRKWVDRRLRDSYPVEVAEKMVRLGLECVAEDPGKRPDMGRVAVLVSRLYLESQNWANQIGLPTDFSVSMAPP</sequence>
<dbReference type="GO" id="GO:0004672">
    <property type="term" value="F:protein kinase activity"/>
    <property type="evidence" value="ECO:0007669"/>
    <property type="project" value="InterPro"/>
</dbReference>
<dbReference type="Pfam" id="PF00069">
    <property type="entry name" value="Pkinase"/>
    <property type="match status" value="1"/>
</dbReference>
<dbReference type="AlphaFoldDB" id="A0A2N9HEZ8"/>
<evidence type="ECO:0000259" key="2">
    <source>
        <dbReference type="PROSITE" id="PS50011"/>
    </source>
</evidence>
<dbReference type="InterPro" id="IPR011009">
    <property type="entry name" value="Kinase-like_dom_sf"/>
</dbReference>
<dbReference type="Gene3D" id="1.10.510.10">
    <property type="entry name" value="Transferase(Phosphotransferase) domain 1"/>
    <property type="match status" value="1"/>
</dbReference>
<dbReference type="InterPro" id="IPR000719">
    <property type="entry name" value="Prot_kinase_dom"/>
</dbReference>
<dbReference type="PROSITE" id="PS50011">
    <property type="entry name" value="PROTEIN_KINASE_DOM"/>
    <property type="match status" value="1"/>
</dbReference>
<dbReference type="SUPFAM" id="SSF56112">
    <property type="entry name" value="Protein kinase-like (PK-like)"/>
    <property type="match status" value="1"/>
</dbReference>
<organism evidence="3">
    <name type="scientific">Fagus sylvatica</name>
    <name type="common">Beechnut</name>
    <dbReference type="NCBI Taxonomy" id="28930"/>
    <lineage>
        <taxon>Eukaryota</taxon>
        <taxon>Viridiplantae</taxon>
        <taxon>Streptophyta</taxon>
        <taxon>Embryophyta</taxon>
        <taxon>Tracheophyta</taxon>
        <taxon>Spermatophyta</taxon>
        <taxon>Magnoliopsida</taxon>
        <taxon>eudicotyledons</taxon>
        <taxon>Gunneridae</taxon>
        <taxon>Pentapetalae</taxon>
        <taxon>rosids</taxon>
        <taxon>fabids</taxon>
        <taxon>Fagales</taxon>
        <taxon>Fagaceae</taxon>
        <taxon>Fagus</taxon>
    </lineage>
</organism>
<accession>A0A2N9HEZ8</accession>
<feature type="region of interest" description="Disordered" evidence="1">
    <location>
        <begin position="108"/>
        <end position="130"/>
    </location>
</feature>
<protein>
    <recommendedName>
        <fullName evidence="2">Protein kinase domain-containing protein</fullName>
    </recommendedName>
</protein>
<reference evidence="3" key="1">
    <citation type="submission" date="2018-02" db="EMBL/GenBank/DDBJ databases">
        <authorList>
            <person name="Cohen D.B."/>
            <person name="Kent A.D."/>
        </authorList>
    </citation>
    <scope>NUCLEOTIDE SEQUENCE</scope>
</reference>
<feature type="domain" description="Protein kinase" evidence="2">
    <location>
        <begin position="1"/>
        <end position="254"/>
    </location>
</feature>
<dbReference type="PANTHER" id="PTHR46863:SF2">
    <property type="entry name" value="LYSM DOMAIN RECEPTOR-LIKE KINASE 3"/>
    <property type="match status" value="1"/>
</dbReference>
<proteinExistence type="predicted"/>
<evidence type="ECO:0000256" key="1">
    <source>
        <dbReference type="SAM" id="MobiDB-lite"/>
    </source>
</evidence>
<name>A0A2N9HEZ8_FAGSY</name>
<feature type="compositionally biased region" description="Low complexity" evidence="1">
    <location>
        <begin position="111"/>
        <end position="124"/>
    </location>
</feature>
<gene>
    <name evidence="3" type="ORF">FSB_LOCUS40799</name>
</gene>
<evidence type="ECO:0000313" key="3">
    <source>
        <dbReference type="EMBL" id="SPD12917.1"/>
    </source>
</evidence>